<reference evidence="1" key="1">
    <citation type="submission" date="2014-09" db="EMBL/GenBank/DDBJ databases">
        <authorList>
            <person name="Magalhaes I.L.F."/>
            <person name="Oliveira U."/>
            <person name="Santos F.R."/>
            <person name="Vidigal T.H.D.A."/>
            <person name="Brescovit A.D."/>
            <person name="Santos A.J."/>
        </authorList>
    </citation>
    <scope>NUCLEOTIDE SEQUENCE</scope>
    <source>
        <tissue evidence="1">Shoot tissue taken approximately 20 cm above the soil surface</tissue>
    </source>
</reference>
<proteinExistence type="predicted"/>
<reference evidence="1" key="2">
    <citation type="journal article" date="2015" name="Data Brief">
        <title>Shoot transcriptome of the giant reed, Arundo donax.</title>
        <authorList>
            <person name="Barrero R.A."/>
            <person name="Guerrero F.D."/>
            <person name="Moolhuijzen P."/>
            <person name="Goolsby J.A."/>
            <person name="Tidwell J."/>
            <person name="Bellgard S.E."/>
            <person name="Bellgard M.I."/>
        </authorList>
    </citation>
    <scope>NUCLEOTIDE SEQUENCE</scope>
    <source>
        <tissue evidence="1">Shoot tissue taken approximately 20 cm above the soil surface</tissue>
    </source>
</reference>
<name>A0A0A9A4J9_ARUDO</name>
<accession>A0A0A9A4J9</accession>
<evidence type="ECO:0000313" key="1">
    <source>
        <dbReference type="EMBL" id="JAD43935.1"/>
    </source>
</evidence>
<organism evidence="1">
    <name type="scientific">Arundo donax</name>
    <name type="common">Giant reed</name>
    <name type="synonym">Donax arundinaceus</name>
    <dbReference type="NCBI Taxonomy" id="35708"/>
    <lineage>
        <taxon>Eukaryota</taxon>
        <taxon>Viridiplantae</taxon>
        <taxon>Streptophyta</taxon>
        <taxon>Embryophyta</taxon>
        <taxon>Tracheophyta</taxon>
        <taxon>Spermatophyta</taxon>
        <taxon>Magnoliopsida</taxon>
        <taxon>Liliopsida</taxon>
        <taxon>Poales</taxon>
        <taxon>Poaceae</taxon>
        <taxon>PACMAD clade</taxon>
        <taxon>Arundinoideae</taxon>
        <taxon>Arundineae</taxon>
        <taxon>Arundo</taxon>
    </lineage>
</organism>
<sequence>MRNYLLVVSLFCEGD</sequence>
<dbReference type="EMBL" id="GBRH01253960">
    <property type="protein sequence ID" value="JAD43935.1"/>
    <property type="molecule type" value="Transcribed_RNA"/>
</dbReference>
<protein>
    <submittedName>
        <fullName evidence="1">Uncharacterized protein</fullName>
    </submittedName>
</protein>